<organism evidence="5">
    <name type="scientific">Phaffia rhodozyma</name>
    <name type="common">Yeast</name>
    <name type="synonym">Xanthophyllomyces dendrorhous</name>
    <dbReference type="NCBI Taxonomy" id="264483"/>
    <lineage>
        <taxon>Eukaryota</taxon>
        <taxon>Fungi</taxon>
        <taxon>Dikarya</taxon>
        <taxon>Basidiomycota</taxon>
        <taxon>Agaricomycotina</taxon>
        <taxon>Tremellomycetes</taxon>
        <taxon>Cystofilobasidiales</taxon>
        <taxon>Mrakiaceae</taxon>
        <taxon>Phaffia</taxon>
    </lineage>
</organism>
<dbReference type="EMBL" id="LN483157">
    <property type="protein sequence ID" value="CED84131.1"/>
    <property type="molecule type" value="Genomic_DNA"/>
</dbReference>
<sequence length="572" mass="61290">MSSSLTAIYSVPDTPRQTRSKRRLSPEPECVLETPKRSKTSTRSSALPTPPSNKHTPSSTPSLSITPSSPCSPVSTPRAKKRVAFSSSTLPPSPASTTSCSSSPVSCLSSPSVSFRKDDPSLSPSSSTCRASSLPSSLHSLLLLHRSLSLTLSLHLAQHPPVLPPRSVEKRRRDPFGLEEEAILFKGIANFEGFSGIRETVENGAQRKFALEDLRRLVWLWEWDGRGPPFKSSEHSDSDGPMEAARSSLCDLSITPARTLSKQTRTITYTYGFNLLINHSSSTGGVIGAIGRWSAQQNEREAEFKNRLERFANLCENEGREVRPVPKAWLESLPKARIGAGIQREDASPCDGSALSASTSSAATSSPRKLLFPSKPISSAPTSPCVEPTTPTSAAARRQALRDRIAAKSQSVSLANASSAALFASAGITSLLPTSAIKSVQVGGKGVDMEGLKRRSMLSRLGNVAEAAFMLFTSSSVTSLSSSFGQPSSSALGGGGQRRKAMPIEDVARVLVKSSKVEVSFAEALQSLHLLLQLCPFFLTSCQLNGEEYVEMPSSSSGLKEVKDKIKRELED</sequence>
<feature type="region of interest" description="Disordered" evidence="3">
    <location>
        <begin position="343"/>
        <end position="394"/>
    </location>
</feature>
<dbReference type="Gene3D" id="1.10.10.1420">
    <property type="entry name" value="DNA replication factor Cdt1, C-terminal WH domain"/>
    <property type="match status" value="1"/>
</dbReference>
<evidence type="ECO:0000259" key="4">
    <source>
        <dbReference type="Pfam" id="PF16679"/>
    </source>
</evidence>
<dbReference type="InterPro" id="IPR032054">
    <property type="entry name" value="Cdt1_C"/>
</dbReference>
<evidence type="ECO:0000256" key="1">
    <source>
        <dbReference type="ARBA" id="ARBA00008356"/>
    </source>
</evidence>
<evidence type="ECO:0000256" key="3">
    <source>
        <dbReference type="SAM" id="MobiDB-lite"/>
    </source>
</evidence>
<accession>A0A0F7SRP6</accession>
<feature type="compositionally biased region" description="Low complexity" evidence="3">
    <location>
        <begin position="56"/>
        <end position="77"/>
    </location>
</feature>
<dbReference type="InterPro" id="IPR038090">
    <property type="entry name" value="Cdt1_C_WH_dom_sf"/>
</dbReference>
<feature type="domain" description="DNA replication factor Cdt1 C-terminal" evidence="4">
    <location>
        <begin position="452"/>
        <end position="541"/>
    </location>
</feature>
<feature type="compositionally biased region" description="Low complexity" evidence="3">
    <location>
        <begin position="84"/>
        <end position="106"/>
    </location>
</feature>
<protein>
    <recommendedName>
        <fullName evidence="4">DNA replication factor Cdt1 C-terminal domain-containing protein</fullName>
    </recommendedName>
</protein>
<comment type="similarity">
    <text evidence="1">Belongs to the Cdt1 family.</text>
</comment>
<feature type="region of interest" description="Disordered" evidence="3">
    <location>
        <begin position="1"/>
        <end position="106"/>
    </location>
</feature>
<dbReference type="AlphaFoldDB" id="A0A0F7SRP6"/>
<keyword evidence="2" id="KW-0131">Cell cycle</keyword>
<feature type="compositionally biased region" description="Low complexity" evidence="3">
    <location>
        <begin position="353"/>
        <end position="366"/>
    </location>
</feature>
<evidence type="ECO:0000256" key="2">
    <source>
        <dbReference type="ARBA" id="ARBA00023306"/>
    </source>
</evidence>
<name>A0A0F7SRP6_PHARH</name>
<proteinExistence type="inferred from homology"/>
<evidence type="ECO:0000313" key="5">
    <source>
        <dbReference type="EMBL" id="CED84131.1"/>
    </source>
</evidence>
<reference evidence="5" key="1">
    <citation type="submission" date="2014-08" db="EMBL/GenBank/DDBJ databases">
        <authorList>
            <person name="Sharma Rahul"/>
            <person name="Thines Marco"/>
        </authorList>
    </citation>
    <scope>NUCLEOTIDE SEQUENCE</scope>
</reference>
<dbReference type="Pfam" id="PF16679">
    <property type="entry name" value="CDT1_C"/>
    <property type="match status" value="1"/>
</dbReference>